<feature type="region of interest" description="Disordered" evidence="1">
    <location>
        <begin position="302"/>
        <end position="329"/>
    </location>
</feature>
<reference evidence="2 3" key="1">
    <citation type="submission" date="2024-03" db="EMBL/GenBank/DDBJ databases">
        <title>Sequence of Lycoming College Course Isolates.</title>
        <authorList>
            <person name="Plotts O."/>
            <person name="Newman J."/>
        </authorList>
    </citation>
    <scope>NUCLEOTIDE SEQUENCE [LARGE SCALE GENOMIC DNA]</scope>
    <source>
        <strain evidence="2 3">CJB-3</strain>
    </source>
</reference>
<name>A0ABU8NQW5_9SPHI</name>
<evidence type="ECO:0008006" key="4">
    <source>
        <dbReference type="Google" id="ProtNLM"/>
    </source>
</evidence>
<feature type="compositionally biased region" description="Basic and acidic residues" evidence="1">
    <location>
        <begin position="243"/>
        <end position="256"/>
    </location>
</feature>
<proteinExistence type="predicted"/>
<sequence length="378" mass="44064">MNIKEQLTRLIAVPEKTSQDDTVMLQDLVKQYPYFQPVHLLLAKATLNTDEGNANLATAALYTNGQLLHNFIHETERLEPVGFNVVSYSPSESFGNNPETLDEFVIDEVPSELEEQKISDDQEVFDEIGEVNISDYHYADTPPITLEENRENPEDDLVLENIVATDFFAFQENFKVEPVTETSEVTENQIEEYKEEEPVEEDDTIVISKYDDDQLPYTFLWWLAKTRKEHQQIFQPYASPKHVKQEQEQKPDRNKKANELQQQYVENIFHMQSPFDEEESEYSPNEFKQRSKGAEIIESFIKNEPQISPPKPEQINNENKAKKSAEDHNDLVSETLANIYIEQMLYDKAIETYEKLSLMFPEKSRYFADLIQSIEKKI</sequence>
<protein>
    <recommendedName>
        <fullName evidence="4">Tetratricopeptide repeat protein</fullName>
    </recommendedName>
</protein>
<comment type="caution">
    <text evidence="2">The sequence shown here is derived from an EMBL/GenBank/DDBJ whole genome shotgun (WGS) entry which is preliminary data.</text>
</comment>
<evidence type="ECO:0000313" key="2">
    <source>
        <dbReference type="EMBL" id="MEJ2904639.1"/>
    </source>
</evidence>
<gene>
    <name evidence="2" type="ORF">WAE58_19510</name>
</gene>
<evidence type="ECO:0000313" key="3">
    <source>
        <dbReference type="Proteomes" id="UP001378956"/>
    </source>
</evidence>
<feature type="region of interest" description="Disordered" evidence="1">
    <location>
        <begin position="236"/>
        <end position="256"/>
    </location>
</feature>
<keyword evidence="3" id="KW-1185">Reference proteome</keyword>
<dbReference type="EMBL" id="JBBEUB010000007">
    <property type="protein sequence ID" value="MEJ2904639.1"/>
    <property type="molecule type" value="Genomic_DNA"/>
</dbReference>
<dbReference type="Proteomes" id="UP001378956">
    <property type="component" value="Unassembled WGS sequence"/>
</dbReference>
<feature type="compositionally biased region" description="Basic and acidic residues" evidence="1">
    <location>
        <begin position="319"/>
        <end position="329"/>
    </location>
</feature>
<dbReference type="RefSeq" id="WP_216854417.1">
    <property type="nucleotide sequence ID" value="NZ_CBFGNQ010000005.1"/>
</dbReference>
<evidence type="ECO:0000256" key="1">
    <source>
        <dbReference type="SAM" id="MobiDB-lite"/>
    </source>
</evidence>
<organism evidence="2 3">
    <name type="scientific">Pedobacter panaciterrae</name>
    <dbReference type="NCBI Taxonomy" id="363849"/>
    <lineage>
        <taxon>Bacteria</taxon>
        <taxon>Pseudomonadati</taxon>
        <taxon>Bacteroidota</taxon>
        <taxon>Sphingobacteriia</taxon>
        <taxon>Sphingobacteriales</taxon>
        <taxon>Sphingobacteriaceae</taxon>
        <taxon>Pedobacter</taxon>
    </lineage>
</organism>
<accession>A0ABU8NQW5</accession>